<evidence type="ECO:0000313" key="1">
    <source>
        <dbReference type="EMBL" id="GGP14439.1"/>
    </source>
</evidence>
<name>A0ABQ2NZF8_9BACI</name>
<dbReference type="Proteomes" id="UP000641206">
    <property type="component" value="Unassembled WGS sequence"/>
</dbReference>
<proteinExistence type="predicted"/>
<evidence type="ECO:0000313" key="2">
    <source>
        <dbReference type="Proteomes" id="UP000641206"/>
    </source>
</evidence>
<protein>
    <submittedName>
        <fullName evidence="1">Uncharacterized protein</fullName>
    </submittedName>
</protein>
<dbReference type="EMBL" id="BMLW01000012">
    <property type="protein sequence ID" value="GGP14439.1"/>
    <property type="molecule type" value="Genomic_DNA"/>
</dbReference>
<reference evidence="2" key="1">
    <citation type="journal article" date="2019" name="Int. J. Syst. Evol. Microbiol.">
        <title>The Global Catalogue of Microorganisms (GCM) 10K type strain sequencing project: providing services to taxonomists for standard genome sequencing and annotation.</title>
        <authorList>
            <consortium name="The Broad Institute Genomics Platform"/>
            <consortium name="The Broad Institute Genome Sequencing Center for Infectious Disease"/>
            <person name="Wu L."/>
            <person name="Ma J."/>
        </authorList>
    </citation>
    <scope>NUCLEOTIDE SEQUENCE [LARGE SCALE GENOMIC DNA]</scope>
    <source>
        <strain evidence="2">CGMCC 1.7693</strain>
    </source>
</reference>
<accession>A0ABQ2NZF8</accession>
<organism evidence="1 2">
    <name type="scientific">Oceanobacillus neutriphilus</name>
    <dbReference type="NCBI Taxonomy" id="531815"/>
    <lineage>
        <taxon>Bacteria</taxon>
        <taxon>Bacillati</taxon>
        <taxon>Bacillota</taxon>
        <taxon>Bacilli</taxon>
        <taxon>Bacillales</taxon>
        <taxon>Bacillaceae</taxon>
        <taxon>Oceanobacillus</taxon>
    </lineage>
</organism>
<comment type="caution">
    <text evidence="1">The sequence shown here is derived from an EMBL/GenBank/DDBJ whole genome shotgun (WGS) entry which is preliminary data.</text>
</comment>
<sequence>MGFLLNIIELHIEAKNTSLSRLYRSINKFFSILAGKEGMLSKYIVLEVIKIAAGYK</sequence>
<gene>
    <name evidence="1" type="ORF">GCM10011346_38400</name>
</gene>
<keyword evidence="2" id="KW-1185">Reference proteome</keyword>